<dbReference type="Pfam" id="PF13365">
    <property type="entry name" value="Trypsin_2"/>
    <property type="match status" value="1"/>
</dbReference>
<dbReference type="InterPro" id="IPR009003">
    <property type="entry name" value="Peptidase_S1_PA"/>
</dbReference>
<dbReference type="EMBL" id="AP023440">
    <property type="protein sequence ID" value="BCL26728.1"/>
    <property type="molecule type" value="Genomic_DNA"/>
</dbReference>
<dbReference type="KEGG" id="sgm:GCM10017557_15870"/>
<sequence>MPPGAASGLDAGRVAEVIVAGGTGTHRRGSGYLVAVGRVLTAAHVIRDAHSIQVRFDADQPTEQVHRAEVAWVDPRIDVAVLAVDGDQQHVAWTDFGRVPEHDAELRCSTMGFPAFKMRSSDDGTSFRDSCHVHGTCAVLSNRREGTLDFHVVSGPAATYSARSPWEGMSGAAVFSGESIIGIVGRHHLADGPDHLAVLRADRWHGQLTPDAARLLEDAIGVPLVPSRLTDAWHQAGGVKRTAAGPSLGRLVKSLAPEHALALEVHPAIQARGPDQKLDILPPYLQRPHVDDQLREAMVDAEDGSRLLMLVGGSSTGKTRAAWEAVRSWLSDGWRLWHPLTPDRPTAVLKALRSGRVAPRTVIWLNEAQLYLSPRPYGEQVSAALQELLAEEKIGPLLILGSLWPDYWKELTADPVPGDPTPFAAARALLGLATVIHVPDTFSEHDLRMHAQMLDTDPRLVQAGASVGGRLTQFLAGAPELIRRYRHAPVPARALLWAAMDARRLGHGPRLPRAFLEEAASGYLSDDEWDDLDDAWFNQALAYLSEPCRGARGPLTPIRPRPGSPEAGRMSYRLADYLEQHGNTERQLISPPAGFWDAAVHAATALDVLSLHICAGACVTRLTSTRMPPTSRTRRSFKTLSDYRPTKAGPRALIIP</sequence>
<dbReference type="SUPFAM" id="SSF50494">
    <property type="entry name" value="Trypsin-like serine proteases"/>
    <property type="match status" value="1"/>
</dbReference>
<keyword evidence="2" id="KW-1185">Reference proteome</keyword>
<dbReference type="RefSeq" id="WP_213089202.1">
    <property type="nucleotide sequence ID" value="NZ_AP023440.1"/>
</dbReference>
<protein>
    <recommendedName>
        <fullName evidence="3">Serine protease</fullName>
    </recommendedName>
</protein>
<organism evidence="1 2">
    <name type="scientific">Streptomyces aurantiacus</name>
    <dbReference type="NCBI Taxonomy" id="47760"/>
    <lineage>
        <taxon>Bacteria</taxon>
        <taxon>Bacillati</taxon>
        <taxon>Actinomycetota</taxon>
        <taxon>Actinomycetes</taxon>
        <taxon>Kitasatosporales</taxon>
        <taxon>Streptomycetaceae</taxon>
        <taxon>Streptomyces</taxon>
        <taxon>Streptomyces aurantiacus group</taxon>
    </lineage>
</organism>
<accession>A0A7G1NUA4</accession>
<dbReference type="Gene3D" id="2.40.10.10">
    <property type="entry name" value="Trypsin-like serine proteases"/>
    <property type="match status" value="1"/>
</dbReference>
<gene>
    <name evidence="1" type="ORF">GCM10017557_15870</name>
</gene>
<evidence type="ECO:0000313" key="1">
    <source>
        <dbReference type="EMBL" id="BCL26728.1"/>
    </source>
</evidence>
<dbReference type="Proteomes" id="UP000516444">
    <property type="component" value="Chromosome"/>
</dbReference>
<reference evidence="1 2" key="1">
    <citation type="journal article" date="2014" name="Int. J. Syst. Evol. Microbiol.">
        <title>Complete genome sequence of Corynebacterium casei LMG S-19264T (=DSM 44701T), isolated from a smear-ripened cheese.</title>
        <authorList>
            <consortium name="US DOE Joint Genome Institute (JGI-PGF)"/>
            <person name="Walter F."/>
            <person name="Albersmeier A."/>
            <person name="Kalinowski J."/>
            <person name="Ruckert C."/>
        </authorList>
    </citation>
    <scope>NUCLEOTIDE SEQUENCE [LARGE SCALE GENOMIC DNA]</scope>
    <source>
        <strain evidence="1 2">JCM 4677</strain>
    </source>
</reference>
<evidence type="ECO:0008006" key="3">
    <source>
        <dbReference type="Google" id="ProtNLM"/>
    </source>
</evidence>
<proteinExistence type="predicted"/>
<evidence type="ECO:0000313" key="2">
    <source>
        <dbReference type="Proteomes" id="UP000516444"/>
    </source>
</evidence>
<dbReference type="InterPro" id="IPR043504">
    <property type="entry name" value="Peptidase_S1_PA_chymotrypsin"/>
</dbReference>
<name>A0A7G1NUA4_9ACTN</name>
<dbReference type="AlphaFoldDB" id="A0A7G1NUA4"/>